<dbReference type="PANTHER" id="PTHR24249">
    <property type="entry name" value="HISTAMINE RECEPTOR-RELATED G-PROTEIN COUPLED RECEPTOR"/>
    <property type="match status" value="1"/>
</dbReference>
<evidence type="ECO:0000256" key="2">
    <source>
        <dbReference type="ARBA" id="ARBA00022475"/>
    </source>
</evidence>
<dbReference type="RefSeq" id="XP_028366110.1">
    <property type="nucleotide sequence ID" value="XM_028510309.2"/>
</dbReference>
<dbReference type="FunFam" id="1.20.1070.10:FF:000030">
    <property type="entry name" value="trace amine-associated receptor 1"/>
    <property type="match status" value="1"/>
</dbReference>
<name>A0A6J2LK00_9CHIR</name>
<dbReference type="KEGG" id="pdic:114495152"/>
<dbReference type="AlphaFoldDB" id="A0A6J2LK00"/>
<dbReference type="GO" id="GO:0001594">
    <property type="term" value="F:trace-amine receptor activity"/>
    <property type="evidence" value="ECO:0007669"/>
    <property type="project" value="InterPro"/>
</dbReference>
<keyword evidence="6 12" id="KW-0472">Membrane</keyword>
<evidence type="ECO:0000256" key="8">
    <source>
        <dbReference type="ARBA" id="ARBA00023170"/>
    </source>
</evidence>
<evidence type="ECO:0000256" key="4">
    <source>
        <dbReference type="ARBA" id="ARBA00022989"/>
    </source>
</evidence>
<organism evidence="14 15">
    <name type="scientific">Phyllostomus discolor</name>
    <name type="common">pale spear-nosed bat</name>
    <dbReference type="NCBI Taxonomy" id="89673"/>
    <lineage>
        <taxon>Eukaryota</taxon>
        <taxon>Metazoa</taxon>
        <taxon>Chordata</taxon>
        <taxon>Craniata</taxon>
        <taxon>Vertebrata</taxon>
        <taxon>Euteleostomi</taxon>
        <taxon>Mammalia</taxon>
        <taxon>Eutheria</taxon>
        <taxon>Laurasiatheria</taxon>
        <taxon>Chiroptera</taxon>
        <taxon>Yangochiroptera</taxon>
        <taxon>Phyllostomidae</taxon>
        <taxon>Phyllostominae</taxon>
        <taxon>Phyllostomus</taxon>
    </lineage>
</organism>
<dbReference type="SUPFAM" id="SSF81321">
    <property type="entry name" value="Family A G protein-coupled receptor-like"/>
    <property type="match status" value="1"/>
</dbReference>
<keyword evidence="3 11" id="KW-0812">Transmembrane</keyword>
<dbReference type="PRINTS" id="PR01830">
    <property type="entry name" value="TRACEAMINER"/>
</dbReference>
<feature type="transmembrane region" description="Helical" evidence="12">
    <location>
        <begin position="294"/>
        <end position="316"/>
    </location>
</feature>
<feature type="transmembrane region" description="Helical" evidence="12">
    <location>
        <begin position="149"/>
        <end position="170"/>
    </location>
</feature>
<dbReference type="GO" id="GO:0001662">
    <property type="term" value="P:behavioral fear response"/>
    <property type="evidence" value="ECO:0007669"/>
    <property type="project" value="TreeGrafter"/>
</dbReference>
<evidence type="ECO:0000256" key="7">
    <source>
        <dbReference type="ARBA" id="ARBA00023157"/>
    </source>
</evidence>
<dbReference type="InterPro" id="IPR000276">
    <property type="entry name" value="GPCR_Rhodpsn"/>
</dbReference>
<dbReference type="SMART" id="SM01381">
    <property type="entry name" value="7TM_GPCR_Srsx"/>
    <property type="match status" value="1"/>
</dbReference>
<dbReference type="InParanoid" id="A0A6J2LK00"/>
<evidence type="ECO:0000259" key="13">
    <source>
        <dbReference type="PROSITE" id="PS50262"/>
    </source>
</evidence>
<comment type="similarity">
    <text evidence="11">Belongs to the G-protein coupled receptor 1 family.</text>
</comment>
<feature type="domain" description="G-protein coupled receptors family 1 profile" evidence="13">
    <location>
        <begin position="50"/>
        <end position="313"/>
    </location>
</feature>
<dbReference type="CDD" id="cd15312">
    <property type="entry name" value="7tmA_TAAR2_3_4"/>
    <property type="match status" value="1"/>
</dbReference>
<comment type="subcellular location">
    <subcellularLocation>
        <location evidence="1">Cell membrane</location>
        <topology evidence="1">Multi-pass membrane protein</topology>
    </subcellularLocation>
</comment>
<dbReference type="Pfam" id="PF00001">
    <property type="entry name" value="7tm_1"/>
    <property type="match status" value="1"/>
</dbReference>
<dbReference type="InterPro" id="IPR050569">
    <property type="entry name" value="TAAR"/>
</dbReference>
<evidence type="ECO:0000256" key="10">
    <source>
        <dbReference type="ARBA" id="ARBA00023224"/>
    </source>
</evidence>
<sequence>MNSPELWKAPEVQVCFALVNNSCPRNVRSVLSVSTMYTVMIGAIVMTILGNLVVIIAITHFKQLHTPTNFLILSMATTDLLLGCVVMPFSVIRSIESCWYYGDLFCKVHSCCDIMLCTTSIFHLCFISVDRYYAVCDPLHYVNKITIPVIEVFLLISWSIPIFFAFGLVFSELNIIGIEDFVAAIDCTGLCVLIFNKLWGVLASCIAFFLPGTVMVGIYIHIFTVARKHTKQIHMGPMRKEVGSEGRMKASSKTESKATKTLSIVMGVFVLCWLPFFLLIITDPFINFTTPEDVYNIFSWLGYSNSTFNPIIYGMFYPWFRKALRMIVTGIIFRPDSSTLNLFPGHA</sequence>
<evidence type="ECO:0000256" key="12">
    <source>
        <dbReference type="SAM" id="Phobius"/>
    </source>
</evidence>
<keyword evidence="8 11" id="KW-0675">Receptor</keyword>
<dbReference type="InterPro" id="IPR017452">
    <property type="entry name" value="GPCR_Rhodpsn_7TM"/>
</dbReference>
<dbReference type="InterPro" id="IPR009132">
    <property type="entry name" value="TAAR_fam"/>
</dbReference>
<reference evidence="15" key="1">
    <citation type="submission" date="2025-08" db="UniProtKB">
        <authorList>
            <consortium name="RefSeq"/>
        </authorList>
    </citation>
    <scope>IDENTIFICATION</scope>
    <source>
        <tissue evidence="15">Muscle</tissue>
    </source>
</reference>
<keyword evidence="2" id="KW-1003">Cell membrane</keyword>
<feature type="transmembrane region" description="Helical" evidence="12">
    <location>
        <begin position="70"/>
        <end position="92"/>
    </location>
</feature>
<protein>
    <submittedName>
        <fullName evidence="15">Trace amine-associated receptor 4-like</fullName>
    </submittedName>
</protein>
<dbReference type="GO" id="GO:0007635">
    <property type="term" value="P:chemosensory behavior"/>
    <property type="evidence" value="ECO:0007669"/>
    <property type="project" value="TreeGrafter"/>
</dbReference>
<dbReference type="GeneID" id="114495152"/>
<dbReference type="GO" id="GO:0005886">
    <property type="term" value="C:plasma membrane"/>
    <property type="evidence" value="ECO:0007669"/>
    <property type="project" value="UniProtKB-SubCell"/>
</dbReference>
<feature type="transmembrane region" description="Helical" evidence="12">
    <location>
        <begin position="262"/>
        <end position="282"/>
    </location>
</feature>
<keyword evidence="5 11" id="KW-0297">G-protein coupled receptor</keyword>
<dbReference type="Proteomes" id="UP000504628">
    <property type="component" value="Chromosome 4"/>
</dbReference>
<feature type="transmembrane region" description="Helical" evidence="12">
    <location>
        <begin position="104"/>
        <end position="129"/>
    </location>
</feature>
<keyword evidence="9" id="KW-0325">Glycoprotein</keyword>
<dbReference type="FunCoup" id="A0A6J2LK00">
    <property type="interactions" value="24"/>
</dbReference>
<dbReference type="Gene3D" id="1.20.1070.10">
    <property type="entry name" value="Rhodopsin 7-helix transmembrane proteins"/>
    <property type="match status" value="1"/>
</dbReference>
<evidence type="ECO:0000256" key="11">
    <source>
        <dbReference type="RuleBase" id="RU000688"/>
    </source>
</evidence>
<dbReference type="PANTHER" id="PTHR24249:SF220">
    <property type="entry name" value="TRACE AMINE-ASSOCIATED RECEPTOR 4"/>
    <property type="match status" value="1"/>
</dbReference>
<evidence type="ECO:0000256" key="3">
    <source>
        <dbReference type="ARBA" id="ARBA00022692"/>
    </source>
</evidence>
<accession>A0A6J2LK00</accession>
<dbReference type="OrthoDB" id="10042731at2759"/>
<evidence type="ECO:0000256" key="1">
    <source>
        <dbReference type="ARBA" id="ARBA00004651"/>
    </source>
</evidence>
<evidence type="ECO:0000313" key="14">
    <source>
        <dbReference type="Proteomes" id="UP000504628"/>
    </source>
</evidence>
<feature type="transmembrane region" description="Helical" evidence="12">
    <location>
        <begin position="201"/>
        <end position="226"/>
    </location>
</feature>
<keyword evidence="14" id="KW-1185">Reference proteome</keyword>
<dbReference type="PROSITE" id="PS50262">
    <property type="entry name" value="G_PROTEIN_RECEP_F1_2"/>
    <property type="match status" value="1"/>
</dbReference>
<proteinExistence type="inferred from homology"/>
<dbReference type="GO" id="GO:1990080">
    <property type="term" value="F:2-phenylethylamine receptor activity"/>
    <property type="evidence" value="ECO:0007669"/>
    <property type="project" value="TreeGrafter"/>
</dbReference>
<keyword evidence="10 11" id="KW-0807">Transducer</keyword>
<evidence type="ECO:0000256" key="6">
    <source>
        <dbReference type="ARBA" id="ARBA00023136"/>
    </source>
</evidence>
<keyword evidence="4 12" id="KW-1133">Transmembrane helix</keyword>
<feature type="transmembrane region" description="Helical" evidence="12">
    <location>
        <begin position="35"/>
        <end position="58"/>
    </location>
</feature>
<gene>
    <name evidence="15" type="primary">LOC114495152</name>
</gene>
<dbReference type="PROSITE" id="PS00237">
    <property type="entry name" value="G_PROTEIN_RECEP_F1_1"/>
    <property type="match status" value="1"/>
</dbReference>
<evidence type="ECO:0000256" key="5">
    <source>
        <dbReference type="ARBA" id="ARBA00023040"/>
    </source>
</evidence>
<evidence type="ECO:0000313" key="15">
    <source>
        <dbReference type="RefSeq" id="XP_028366110.1"/>
    </source>
</evidence>
<dbReference type="PRINTS" id="PR00237">
    <property type="entry name" value="GPCRRHODOPSN"/>
</dbReference>
<keyword evidence="7" id="KW-1015">Disulfide bond</keyword>
<evidence type="ECO:0000256" key="9">
    <source>
        <dbReference type="ARBA" id="ARBA00023180"/>
    </source>
</evidence>